<dbReference type="Pfam" id="PF12804">
    <property type="entry name" value="NTP_transf_3"/>
    <property type="match status" value="1"/>
</dbReference>
<dbReference type="InterPro" id="IPR029044">
    <property type="entry name" value="Nucleotide-diphossugar_trans"/>
</dbReference>
<dbReference type="CDD" id="cd04182">
    <property type="entry name" value="GT_2_like_f"/>
    <property type="match status" value="1"/>
</dbReference>
<keyword evidence="3" id="KW-1185">Reference proteome</keyword>
<dbReference type="GO" id="GO:0016779">
    <property type="term" value="F:nucleotidyltransferase activity"/>
    <property type="evidence" value="ECO:0007669"/>
    <property type="project" value="UniProtKB-KW"/>
</dbReference>
<protein>
    <submittedName>
        <fullName evidence="2">CTP:molybdopterin cytidylyltransferase MocA</fullName>
    </submittedName>
</protein>
<sequence>MAITGVVLAAGAGRRMGTPKALLSTAAGESWVGIACRLLLEAGCERVVVVLGASAASVVVPTDAAIQSVVNEDWASGMGSSLRVGLEAASGDAALIAVVDMPELPVAVVRRVLATGAPLVRAVFDGKPGHPVLIGAAHWAAAIATLGGDRGARAYLDAHGVVDVECGDLYDGHDVDTPGG</sequence>
<dbReference type="PANTHER" id="PTHR43777">
    <property type="entry name" value="MOLYBDENUM COFACTOR CYTIDYLYLTRANSFERASE"/>
    <property type="match status" value="1"/>
</dbReference>
<dbReference type="RefSeq" id="WP_184237844.1">
    <property type="nucleotide sequence ID" value="NZ_JACHMJ010000001.1"/>
</dbReference>
<organism evidence="2 3">
    <name type="scientific">Conyzicola lurida</name>
    <dbReference type="NCBI Taxonomy" id="1172621"/>
    <lineage>
        <taxon>Bacteria</taxon>
        <taxon>Bacillati</taxon>
        <taxon>Actinomycetota</taxon>
        <taxon>Actinomycetes</taxon>
        <taxon>Micrococcales</taxon>
        <taxon>Microbacteriaceae</taxon>
        <taxon>Conyzicola</taxon>
    </lineage>
</organism>
<accession>A0A841AP10</accession>
<proteinExistence type="predicted"/>
<evidence type="ECO:0000259" key="1">
    <source>
        <dbReference type="Pfam" id="PF12804"/>
    </source>
</evidence>
<feature type="domain" description="MobA-like NTP transferase" evidence="1">
    <location>
        <begin position="5"/>
        <end position="159"/>
    </location>
</feature>
<comment type="caution">
    <text evidence="2">The sequence shown here is derived from an EMBL/GenBank/DDBJ whole genome shotgun (WGS) entry which is preliminary data.</text>
</comment>
<evidence type="ECO:0000313" key="2">
    <source>
        <dbReference type="EMBL" id="MBB5844054.1"/>
    </source>
</evidence>
<gene>
    <name evidence="2" type="ORF">HD599_002377</name>
</gene>
<dbReference type="PANTHER" id="PTHR43777:SF1">
    <property type="entry name" value="MOLYBDENUM COFACTOR CYTIDYLYLTRANSFERASE"/>
    <property type="match status" value="1"/>
</dbReference>
<dbReference type="Proteomes" id="UP000536685">
    <property type="component" value="Unassembled WGS sequence"/>
</dbReference>
<evidence type="ECO:0000313" key="3">
    <source>
        <dbReference type="Proteomes" id="UP000536685"/>
    </source>
</evidence>
<dbReference type="Gene3D" id="3.90.550.10">
    <property type="entry name" value="Spore Coat Polysaccharide Biosynthesis Protein SpsA, Chain A"/>
    <property type="match status" value="1"/>
</dbReference>
<keyword evidence="2" id="KW-0808">Transferase</keyword>
<dbReference type="SUPFAM" id="SSF53448">
    <property type="entry name" value="Nucleotide-diphospho-sugar transferases"/>
    <property type="match status" value="1"/>
</dbReference>
<reference evidence="2 3" key="1">
    <citation type="submission" date="2020-08" db="EMBL/GenBank/DDBJ databases">
        <title>Sequencing the genomes of 1000 actinobacteria strains.</title>
        <authorList>
            <person name="Klenk H.-P."/>
        </authorList>
    </citation>
    <scope>NUCLEOTIDE SEQUENCE [LARGE SCALE GENOMIC DNA]</scope>
    <source>
        <strain evidence="2 3">DSM 105784</strain>
    </source>
</reference>
<dbReference type="InterPro" id="IPR025877">
    <property type="entry name" value="MobA-like_NTP_Trfase"/>
</dbReference>
<keyword evidence="2" id="KW-0548">Nucleotidyltransferase</keyword>
<name>A0A841AP10_9MICO</name>
<dbReference type="EMBL" id="JACHMJ010000001">
    <property type="protein sequence ID" value="MBB5844054.1"/>
    <property type="molecule type" value="Genomic_DNA"/>
</dbReference>
<dbReference type="AlphaFoldDB" id="A0A841AP10"/>